<name>A0A376BZZ4_9FLAO</name>
<gene>
    <name evidence="1" type="ORF">NCTC11661_00899</name>
</gene>
<dbReference type="RefSeq" id="WP_002686359.1">
    <property type="nucleotide sequence ID" value="NZ_UFTJ01000001.1"/>
</dbReference>
<evidence type="ECO:0000313" key="2">
    <source>
        <dbReference type="Proteomes" id="UP000255515"/>
    </source>
</evidence>
<sequence length="178" mass="20931">MDYKRILLLICCFSFTQMNFSQSCLRIISESNKYGVINVSIKNNCKITKTLTIDTSGINMGCSQKDFFSTSFLRMSLCAKLPKNNYYPFGIIFQQSPEIKFGKNMNMTLDEYLNHCFVEISPNEEKSYQFEYIKQDEMLMNVKDSIKIKAKMIIYDVKESKIKKYFSNFFEMELPVQK</sequence>
<reference evidence="1 2" key="1">
    <citation type="submission" date="2018-06" db="EMBL/GenBank/DDBJ databases">
        <authorList>
            <consortium name="Pathogen Informatics"/>
            <person name="Doyle S."/>
        </authorList>
    </citation>
    <scope>NUCLEOTIDE SEQUENCE [LARGE SCALE GENOMIC DNA]</scope>
    <source>
        <strain evidence="1 2">NCTC11661</strain>
    </source>
</reference>
<dbReference type="PROSITE" id="PS51257">
    <property type="entry name" value="PROKAR_LIPOPROTEIN"/>
    <property type="match status" value="1"/>
</dbReference>
<dbReference type="EMBL" id="UFTJ01000001">
    <property type="protein sequence ID" value="SSZ47233.1"/>
    <property type="molecule type" value="Genomic_DNA"/>
</dbReference>
<proteinExistence type="predicted"/>
<evidence type="ECO:0000313" key="1">
    <source>
        <dbReference type="EMBL" id="SSZ47233.1"/>
    </source>
</evidence>
<dbReference type="AlphaFoldDB" id="A0A376BZZ4"/>
<protein>
    <submittedName>
        <fullName evidence="1">Uncharacterized protein</fullName>
    </submittedName>
</protein>
<accession>A0A376BZZ4</accession>
<dbReference type="Proteomes" id="UP000255515">
    <property type="component" value="Unassembled WGS sequence"/>
</dbReference>
<organism evidence="1 2">
    <name type="scientific">Bergeyella zoohelcum</name>
    <dbReference type="NCBI Taxonomy" id="1015"/>
    <lineage>
        <taxon>Bacteria</taxon>
        <taxon>Pseudomonadati</taxon>
        <taxon>Bacteroidota</taxon>
        <taxon>Flavobacteriia</taxon>
        <taxon>Flavobacteriales</taxon>
        <taxon>Weeksellaceae</taxon>
        <taxon>Bergeyella</taxon>
    </lineage>
</organism>